<dbReference type="KEGG" id="sesp:BN6_38820"/>
<accession>K0JYH1</accession>
<evidence type="ECO:0000313" key="2">
    <source>
        <dbReference type="Proteomes" id="UP000006281"/>
    </source>
</evidence>
<dbReference type="HOGENOM" id="CLU_2208180_0_0_11"/>
<reference evidence="1 2" key="1">
    <citation type="journal article" date="2012" name="BMC Genomics">
        <title>Complete genome sequence of Saccharothrix espanaensis DSM 44229T and comparison to the other completely sequenced Pseudonocardiaceae.</title>
        <authorList>
            <person name="Strobel T."/>
            <person name="Al-Dilaimi A."/>
            <person name="Blom J."/>
            <person name="Gessner A."/>
            <person name="Kalinowski J."/>
            <person name="Luzhetska M."/>
            <person name="Puhler A."/>
            <person name="Szczepanowski R."/>
            <person name="Bechthold A."/>
            <person name="Ruckert C."/>
        </authorList>
    </citation>
    <scope>NUCLEOTIDE SEQUENCE [LARGE SCALE GENOMIC DNA]</scope>
    <source>
        <strain evidence="2">ATCC 51144 / DSM 44229 / JCM 9112 / NBRC 15066 / NRRL 15764</strain>
    </source>
</reference>
<dbReference type="EMBL" id="HE804045">
    <property type="protein sequence ID" value="CCH31171.1"/>
    <property type="molecule type" value="Genomic_DNA"/>
</dbReference>
<keyword evidence="2" id="KW-1185">Reference proteome</keyword>
<evidence type="ECO:0008006" key="3">
    <source>
        <dbReference type="Google" id="ProtNLM"/>
    </source>
</evidence>
<dbReference type="AlphaFoldDB" id="K0JYH1"/>
<dbReference type="Proteomes" id="UP000006281">
    <property type="component" value="Chromosome"/>
</dbReference>
<dbReference type="STRING" id="1179773.BN6_38820"/>
<dbReference type="PATRIC" id="fig|1179773.3.peg.3883"/>
<gene>
    <name evidence="1" type="ordered locus">BN6_38820</name>
</gene>
<name>K0JYH1_SACES</name>
<sequence length="107" mass="10999">MRRSCAARCRTGAGRSSVALPFDAAAGPLGGGRSVVLSGPGGVGESELAARRGPWLVVLDDVRDPAELRGLWPPGEVGQVVVMTRLPGLALPQDGLHVVGLDAFTED</sequence>
<evidence type="ECO:0000313" key="1">
    <source>
        <dbReference type="EMBL" id="CCH31171.1"/>
    </source>
</evidence>
<organism evidence="1 2">
    <name type="scientific">Saccharothrix espanaensis (strain ATCC 51144 / DSM 44229 / JCM 9112 / NBRC 15066 / NRRL 15764)</name>
    <dbReference type="NCBI Taxonomy" id="1179773"/>
    <lineage>
        <taxon>Bacteria</taxon>
        <taxon>Bacillati</taxon>
        <taxon>Actinomycetota</taxon>
        <taxon>Actinomycetes</taxon>
        <taxon>Pseudonocardiales</taxon>
        <taxon>Pseudonocardiaceae</taxon>
        <taxon>Saccharothrix</taxon>
    </lineage>
</organism>
<proteinExistence type="predicted"/>
<protein>
    <recommendedName>
        <fullName evidence="3">NB-ARC domain-containing protein</fullName>
    </recommendedName>
</protein>